<dbReference type="PANTHER" id="PTHR34986:SF1">
    <property type="entry name" value="PROTEIN YIAL"/>
    <property type="match status" value="1"/>
</dbReference>
<evidence type="ECO:0000313" key="1">
    <source>
        <dbReference type="EMBL" id="PCF54744.1"/>
    </source>
</evidence>
<dbReference type="Proteomes" id="UP000218335">
    <property type="component" value="Unassembled WGS sequence"/>
</dbReference>
<protein>
    <submittedName>
        <fullName evidence="1">Beta-D-galactosidase</fullName>
    </submittedName>
</protein>
<comment type="caution">
    <text evidence="1">The sequence shown here is derived from an EMBL/GenBank/DDBJ whole genome shotgun (WGS) entry which is preliminary data.</text>
</comment>
<dbReference type="PANTHER" id="PTHR34986">
    <property type="entry name" value="EVOLVED BETA-GALACTOSIDASE SUBUNIT BETA"/>
    <property type="match status" value="1"/>
</dbReference>
<name>A0A2A4GWX9_9STAP</name>
<evidence type="ECO:0000313" key="2">
    <source>
        <dbReference type="Proteomes" id="UP000218335"/>
    </source>
</evidence>
<dbReference type="EMBL" id="MWUU01000010">
    <property type="protein sequence ID" value="PCF54744.1"/>
    <property type="molecule type" value="Genomic_DNA"/>
</dbReference>
<sequence length="151" mass="17195">MIVAEREDLKRYVAVNPHFSKVVDFLQHTDLTTLELGRVEIDGDNVFANCMSYVADGVPGQQFENHQKYIDIHLVLENTEKIAVTSPQFAEQTAAYDEADDFALFKGEQYQLVEMTPSNVLITFEEDLHQPKIGNNAQPVKKLVFKVLENH</sequence>
<gene>
    <name evidence="1" type="ORF">B5C08_08535</name>
</gene>
<dbReference type="GO" id="GO:0005829">
    <property type="term" value="C:cytosol"/>
    <property type="evidence" value="ECO:0007669"/>
    <property type="project" value="TreeGrafter"/>
</dbReference>
<organism evidence="1 2">
    <name type="scientific">Staphylococcus delphini</name>
    <dbReference type="NCBI Taxonomy" id="53344"/>
    <lineage>
        <taxon>Bacteria</taxon>
        <taxon>Bacillati</taxon>
        <taxon>Bacillota</taxon>
        <taxon>Bacilli</taxon>
        <taxon>Bacillales</taxon>
        <taxon>Staphylococcaceae</taxon>
        <taxon>Staphylococcus</taxon>
        <taxon>Staphylococcus intermedius group</taxon>
    </lineage>
</organism>
<reference evidence="1 2" key="1">
    <citation type="journal article" date="2017" name="PLoS ONE">
        <title>Development of a real-time PCR for detection of Staphylococcus pseudintermedius using a novel automated comparison of whole-genome sequences.</title>
        <authorList>
            <person name="Verstappen K.M."/>
            <person name="Huijbregts L."/>
            <person name="Spaninks M."/>
            <person name="Wagenaar J.A."/>
            <person name="Fluit A.C."/>
            <person name="Duim B."/>
        </authorList>
    </citation>
    <scope>NUCLEOTIDE SEQUENCE [LARGE SCALE GENOMIC DNA]</scope>
    <source>
        <strain evidence="1 2">215070706401-1</strain>
    </source>
</reference>
<dbReference type="RefSeq" id="WP_096593086.1">
    <property type="nucleotide sequence ID" value="NZ_MWRM01000002.1"/>
</dbReference>
<dbReference type="InterPro" id="IPR037012">
    <property type="entry name" value="NanQ/TabA/YiaL_sf"/>
</dbReference>
<dbReference type="SUPFAM" id="SSF51197">
    <property type="entry name" value="Clavaminate synthase-like"/>
    <property type="match status" value="1"/>
</dbReference>
<dbReference type="Gene3D" id="2.60.120.370">
    <property type="entry name" value="YhcH/YjgK/YiaL"/>
    <property type="match status" value="1"/>
</dbReference>
<dbReference type="Pfam" id="PF04074">
    <property type="entry name" value="DUF386"/>
    <property type="match status" value="1"/>
</dbReference>
<proteinExistence type="predicted"/>
<dbReference type="AlphaFoldDB" id="A0A2A4GWX9"/>
<dbReference type="NCBIfam" id="TIGR00022">
    <property type="entry name" value="YhcH/YjgK/YiaL family protein"/>
    <property type="match status" value="1"/>
</dbReference>
<accession>A0A2A4GWX9</accession>
<dbReference type="InterPro" id="IPR004375">
    <property type="entry name" value="NanQ/TabA/YiaL"/>
</dbReference>